<feature type="compositionally biased region" description="Pro residues" evidence="2">
    <location>
        <begin position="328"/>
        <end position="343"/>
    </location>
</feature>
<organism evidence="5 6">
    <name type="scientific">Granulicella mallensis</name>
    <dbReference type="NCBI Taxonomy" id="940614"/>
    <lineage>
        <taxon>Bacteria</taxon>
        <taxon>Pseudomonadati</taxon>
        <taxon>Acidobacteriota</taxon>
        <taxon>Terriglobia</taxon>
        <taxon>Terriglobales</taxon>
        <taxon>Acidobacteriaceae</taxon>
        <taxon>Granulicella</taxon>
    </lineage>
</organism>
<keyword evidence="3" id="KW-0732">Signal</keyword>
<feature type="region of interest" description="Disordered" evidence="2">
    <location>
        <begin position="314"/>
        <end position="379"/>
    </location>
</feature>
<dbReference type="Proteomes" id="UP000584867">
    <property type="component" value="Unassembled WGS sequence"/>
</dbReference>
<evidence type="ECO:0000256" key="3">
    <source>
        <dbReference type="SAM" id="SignalP"/>
    </source>
</evidence>
<dbReference type="EMBL" id="JACHIO010000012">
    <property type="protein sequence ID" value="MBB5064649.1"/>
    <property type="molecule type" value="Genomic_DNA"/>
</dbReference>
<dbReference type="RefSeq" id="WP_184256720.1">
    <property type="nucleotide sequence ID" value="NZ_JACHIO010000012.1"/>
</dbReference>
<evidence type="ECO:0000256" key="2">
    <source>
        <dbReference type="SAM" id="MobiDB-lite"/>
    </source>
</evidence>
<evidence type="ECO:0000256" key="1">
    <source>
        <dbReference type="ARBA" id="ARBA00022801"/>
    </source>
</evidence>
<feature type="compositionally biased region" description="Polar residues" evidence="2">
    <location>
        <begin position="370"/>
        <end position="379"/>
    </location>
</feature>
<comment type="caution">
    <text evidence="5">The sequence shown here is derived from an EMBL/GenBank/DDBJ whole genome shotgun (WGS) entry which is preliminary data.</text>
</comment>
<proteinExistence type="predicted"/>
<dbReference type="GO" id="GO:0016787">
    <property type="term" value="F:hydrolase activity"/>
    <property type="evidence" value="ECO:0007669"/>
    <property type="project" value="UniProtKB-KW"/>
</dbReference>
<feature type="signal peptide" evidence="3">
    <location>
        <begin position="1"/>
        <end position="30"/>
    </location>
</feature>
<dbReference type="InterPro" id="IPR029058">
    <property type="entry name" value="AB_hydrolase_fold"/>
</dbReference>
<keyword evidence="1" id="KW-0378">Hydrolase</keyword>
<dbReference type="PANTHER" id="PTHR48081:SF6">
    <property type="entry name" value="PEPTIDASE S9 PROLYL OLIGOPEPTIDASE CATALYTIC DOMAIN-CONTAINING PROTEIN"/>
    <property type="match status" value="1"/>
</dbReference>
<name>A0A7W7ZRY0_9BACT</name>
<feature type="chain" id="PRO_5031060481" evidence="3">
    <location>
        <begin position="31"/>
        <end position="379"/>
    </location>
</feature>
<evidence type="ECO:0000313" key="5">
    <source>
        <dbReference type="EMBL" id="MBB5064649.1"/>
    </source>
</evidence>
<accession>A0A7W7ZRY0</accession>
<dbReference type="InterPro" id="IPR050300">
    <property type="entry name" value="GDXG_lipolytic_enzyme"/>
</dbReference>
<sequence length="379" mass="40583">MKIFVRAFAYSLTACSLTICGLAAAPSAFAQQTVLPLWPHATPEPAQTTDPERDVTTDKDALIDGRRTERLTNVTSPTITVYPPSGVKNTGAAALVFPGGGYARLAWNGEGTDTCDWLNSIGMTCLLVKYRVPEKGRYPDNPADLEDAQQAMRLARAHASDWHIDPVRIGVVGFSAGAHLAVTLGAHWDDTHVESTPAAADVDTKIDARPNFSLVIYPAYVATPPALTEIDPALVPVAKTPPTFLLQAEDDGVHVENSLIYYRALKEAKVPVEMHLYSTGGHGFGVRPPGKPEEHWTILATIWLRSLGVIPSLASRHGPDRPSTGVPTPTPCPTPTVPQPPRAGNPDPKSTSPNTNTNTSANPNTSPATQTAQPYPNCW</sequence>
<dbReference type="InterPro" id="IPR049492">
    <property type="entry name" value="BD-FAE-like_dom"/>
</dbReference>
<dbReference type="Pfam" id="PF20434">
    <property type="entry name" value="BD-FAE"/>
    <property type="match status" value="1"/>
</dbReference>
<gene>
    <name evidence="5" type="ORF">HDF15_003009</name>
</gene>
<feature type="domain" description="BD-FAE-like" evidence="4">
    <location>
        <begin position="81"/>
        <end position="196"/>
    </location>
</feature>
<dbReference type="PANTHER" id="PTHR48081">
    <property type="entry name" value="AB HYDROLASE SUPERFAMILY PROTEIN C4A8.06C"/>
    <property type="match status" value="1"/>
</dbReference>
<dbReference type="AlphaFoldDB" id="A0A7W7ZRY0"/>
<dbReference type="SUPFAM" id="SSF53474">
    <property type="entry name" value="alpha/beta-Hydrolases"/>
    <property type="match status" value="1"/>
</dbReference>
<reference evidence="5 6" key="1">
    <citation type="submission" date="2020-08" db="EMBL/GenBank/DDBJ databases">
        <title>Genomic Encyclopedia of Type Strains, Phase IV (KMG-V): Genome sequencing to study the core and pangenomes of soil and plant-associated prokaryotes.</title>
        <authorList>
            <person name="Whitman W."/>
        </authorList>
    </citation>
    <scope>NUCLEOTIDE SEQUENCE [LARGE SCALE GENOMIC DNA]</scope>
    <source>
        <strain evidence="5 6">X5P3</strain>
    </source>
</reference>
<evidence type="ECO:0000259" key="4">
    <source>
        <dbReference type="Pfam" id="PF20434"/>
    </source>
</evidence>
<protein>
    <submittedName>
        <fullName evidence="5">Acetyl esterase/lipase</fullName>
    </submittedName>
</protein>
<dbReference type="Gene3D" id="3.40.50.1820">
    <property type="entry name" value="alpha/beta hydrolase"/>
    <property type="match status" value="1"/>
</dbReference>
<feature type="compositionally biased region" description="Low complexity" evidence="2">
    <location>
        <begin position="345"/>
        <end position="369"/>
    </location>
</feature>
<evidence type="ECO:0000313" key="6">
    <source>
        <dbReference type="Proteomes" id="UP000584867"/>
    </source>
</evidence>